<keyword evidence="1" id="KW-1133">Transmembrane helix</keyword>
<keyword evidence="1" id="KW-0812">Transmembrane</keyword>
<keyword evidence="3" id="KW-1185">Reference proteome</keyword>
<sequence length="225" mass="25666">MKVTTELIEKFNRKECSASEISAIEQWLLNDDYEDEVEISEESEKQIKAEIWDEVSAVLPSKNKECVLNLFQQNFKWIAAAASVSILLVISVVLLYSFDINKQGESALIKTPTKQLGQQKQEIWNKDFNIVLGDKSKASFDSDKRLVDFCGVIKISPKKDISLSFNDICSGDKPSSKGIEFKKGETYFALNYKNQESDQLVIMNENLIFELPPLLKYELSDQFDI</sequence>
<gene>
    <name evidence="2" type="ORF">SAMN04487995_0504</name>
</gene>
<dbReference type="RefSeq" id="WP_090331612.1">
    <property type="nucleotide sequence ID" value="NZ_FNXY01000001.1"/>
</dbReference>
<dbReference type="STRING" id="408657.SAMN04487995_0504"/>
<reference evidence="2 3" key="1">
    <citation type="submission" date="2016-10" db="EMBL/GenBank/DDBJ databases">
        <authorList>
            <person name="de Groot N.N."/>
        </authorList>
    </citation>
    <scope>NUCLEOTIDE SEQUENCE [LARGE SCALE GENOMIC DNA]</scope>
    <source>
        <strain evidence="2 3">DSM 19938</strain>
    </source>
</reference>
<evidence type="ECO:0000256" key="1">
    <source>
        <dbReference type="SAM" id="Phobius"/>
    </source>
</evidence>
<proteinExistence type="predicted"/>
<dbReference type="OrthoDB" id="1345370at2"/>
<feature type="transmembrane region" description="Helical" evidence="1">
    <location>
        <begin position="77"/>
        <end position="98"/>
    </location>
</feature>
<dbReference type="Proteomes" id="UP000199532">
    <property type="component" value="Unassembled WGS sequence"/>
</dbReference>
<keyword evidence="1" id="KW-0472">Membrane</keyword>
<name>A0A1H6QM66_9BACT</name>
<evidence type="ECO:0000313" key="2">
    <source>
        <dbReference type="EMBL" id="SEI41257.1"/>
    </source>
</evidence>
<dbReference type="EMBL" id="FNXY01000001">
    <property type="protein sequence ID" value="SEI41257.1"/>
    <property type="molecule type" value="Genomic_DNA"/>
</dbReference>
<organism evidence="2 3">
    <name type="scientific">Dyadobacter koreensis</name>
    <dbReference type="NCBI Taxonomy" id="408657"/>
    <lineage>
        <taxon>Bacteria</taxon>
        <taxon>Pseudomonadati</taxon>
        <taxon>Bacteroidota</taxon>
        <taxon>Cytophagia</taxon>
        <taxon>Cytophagales</taxon>
        <taxon>Spirosomataceae</taxon>
        <taxon>Dyadobacter</taxon>
    </lineage>
</organism>
<accession>A0A1H6QM66</accession>
<protein>
    <recommendedName>
        <fullName evidence="4">FecR family protein</fullName>
    </recommendedName>
</protein>
<evidence type="ECO:0000313" key="3">
    <source>
        <dbReference type="Proteomes" id="UP000199532"/>
    </source>
</evidence>
<evidence type="ECO:0008006" key="4">
    <source>
        <dbReference type="Google" id="ProtNLM"/>
    </source>
</evidence>
<dbReference type="AlphaFoldDB" id="A0A1H6QM66"/>